<evidence type="ECO:0000259" key="4">
    <source>
        <dbReference type="Pfam" id="PF01841"/>
    </source>
</evidence>
<dbReference type="InterPro" id="IPR002931">
    <property type="entry name" value="Transglutaminase-like"/>
</dbReference>
<comment type="caution">
    <text evidence="5">The sequence shown here is derived from an EMBL/GenBank/DDBJ whole genome shotgun (WGS) entry which is preliminary data.</text>
</comment>
<evidence type="ECO:0000313" key="5">
    <source>
        <dbReference type="EMBL" id="MDG4946152.1"/>
    </source>
</evidence>
<sequence>MIRFSQLLIFLIFSVGFIHAQDARERIYTFTHPDKVYDFQEYESASIKQTVDKKSNKEVVVKLCFKILKNPPKSKYPIQNLPKEYKKYLQPSSHIESNHPSIAKIAAQIKKEANTNDLNMLVKNVLHWNVGHLSYGFPNKIHSAVEAYNQKVVNCIGYSHLPAAILRNLGVPTRVMRTYVINGRHITRHYMMEVYFPEEDYWLTIEPQTAALPFTENVVLYVDENWNQAKHKVTRDFSLDPKTKVRSGTNLSVNQINELKQLPKPEAKNINQRDLLGRVMASNDTYLATLGFKYPEARRSQIPDIHSHNNQLFIYKNSGSQLKLVQEINPSEGFTEANFKRVRPSMSPIFLAGAKSSYGFGSYDYRSPAMAMTDNRLAIGLTGISANSNSNGVIVIYELDKNNKWVLKQKLSLDNHPGAGIGESLAMHGPYLYVGDPEARAGGKPASGKVYVFKEERSKYVFKTELEAKSPASFSYFGYSLDADDNRLIVSSTSRFDPHQMYGDERQGAVYVYKRNGDRFSQEAVLKAKGGHARDMFGYSLALDGNSIAVGAPLHKSNAKDAGAAYVFGYDGKTWQEKTKLSAASPLEGDNFGAKLALCGSDLYVSAPNASTDLGEHAGAIYHFKYTGLADWETQNVFTAKNEIIDNPEANSDGRENLGHDFSLMNQELVAGAPGMFGHPYAYYNNMGGLYQFKLPADATNLKKLSPSLASMNTQLSISPNPMVVESKLEFAVPKNTKTQLVLKNQEGKQVDYLLNKNLSSGVYQYNLSSTRLYPGNYQLELIFPEDRKLKSSSISFTHLAEKDLENVR</sequence>
<accession>A0A9X4RWS1</accession>
<keyword evidence="3" id="KW-0325">Glycoprotein</keyword>
<keyword evidence="6" id="KW-1185">Reference proteome</keyword>
<dbReference type="InterPro" id="IPR013517">
    <property type="entry name" value="FG-GAP"/>
</dbReference>
<dbReference type="SUPFAM" id="SSF69318">
    <property type="entry name" value="Integrin alpha N-terminal domain"/>
    <property type="match status" value="1"/>
</dbReference>
<feature type="domain" description="Transglutaminase-like" evidence="4">
    <location>
        <begin position="117"/>
        <end position="207"/>
    </location>
</feature>
<dbReference type="Gene3D" id="2.130.10.130">
    <property type="entry name" value="Integrin alpha, N-terminal"/>
    <property type="match status" value="2"/>
</dbReference>
<keyword evidence="2" id="KW-0677">Repeat</keyword>
<evidence type="ECO:0000256" key="2">
    <source>
        <dbReference type="ARBA" id="ARBA00022737"/>
    </source>
</evidence>
<dbReference type="Pfam" id="PF01841">
    <property type="entry name" value="Transglut_core"/>
    <property type="match status" value="1"/>
</dbReference>
<dbReference type="PROSITE" id="PS51470">
    <property type="entry name" value="FG_GAP"/>
    <property type="match status" value="1"/>
</dbReference>
<dbReference type="InterPro" id="IPR038765">
    <property type="entry name" value="Papain-like_cys_pep_sf"/>
</dbReference>
<dbReference type="PANTHER" id="PTHR36220">
    <property type="entry name" value="UNNAMED PRODUCT"/>
    <property type="match status" value="1"/>
</dbReference>
<dbReference type="EMBL" id="JANCMU010000003">
    <property type="protein sequence ID" value="MDG4946152.1"/>
    <property type="molecule type" value="Genomic_DNA"/>
</dbReference>
<evidence type="ECO:0000313" key="6">
    <source>
        <dbReference type="Proteomes" id="UP001152599"/>
    </source>
</evidence>
<dbReference type="AlphaFoldDB" id="A0A9X4RWS1"/>
<dbReference type="PANTHER" id="PTHR36220:SF1">
    <property type="entry name" value="GAMMA TUBULIN COMPLEX COMPONENT C-TERMINAL DOMAIN-CONTAINING PROTEIN"/>
    <property type="match status" value="1"/>
</dbReference>
<dbReference type="SUPFAM" id="SSF54001">
    <property type="entry name" value="Cysteine proteinases"/>
    <property type="match status" value="1"/>
</dbReference>
<dbReference type="Gene3D" id="3.10.620.30">
    <property type="match status" value="1"/>
</dbReference>
<gene>
    <name evidence="5" type="ORF">NMK71_06970</name>
</gene>
<proteinExistence type="predicted"/>
<reference evidence="5" key="1">
    <citation type="submission" date="2022-07" db="EMBL/GenBank/DDBJ databases">
        <title>Description and genome-wide analysis of Profundicola chukchiensis gen. nov., sp. nov., marine bacteria isolated from bottom sediments of the Chukchi Sea.</title>
        <authorList>
            <person name="Romanenko L."/>
            <person name="Otstavnykh N."/>
            <person name="Kurilenko V."/>
            <person name="Eremeev V."/>
            <person name="Velansky P."/>
            <person name="Mikhailov V."/>
            <person name="Isaeva M."/>
        </authorList>
    </citation>
    <scope>NUCLEOTIDE SEQUENCE</scope>
    <source>
        <strain evidence="5">KMM 9713</strain>
    </source>
</reference>
<dbReference type="Proteomes" id="UP001152599">
    <property type="component" value="Unassembled WGS sequence"/>
</dbReference>
<dbReference type="InterPro" id="IPR013519">
    <property type="entry name" value="Int_alpha_beta-p"/>
</dbReference>
<dbReference type="RefSeq" id="WP_304420635.1">
    <property type="nucleotide sequence ID" value="NZ_JANCMU010000003.1"/>
</dbReference>
<evidence type="ECO:0000256" key="3">
    <source>
        <dbReference type="ARBA" id="ARBA00023180"/>
    </source>
</evidence>
<organism evidence="5 6">
    <name type="scientific">Profundicola chukchiensis</name>
    <dbReference type="NCBI Taxonomy" id="2961959"/>
    <lineage>
        <taxon>Bacteria</taxon>
        <taxon>Pseudomonadati</taxon>
        <taxon>Bacteroidota</taxon>
        <taxon>Flavobacteriia</taxon>
        <taxon>Flavobacteriales</taxon>
        <taxon>Weeksellaceae</taxon>
        <taxon>Profundicola</taxon>
    </lineage>
</organism>
<dbReference type="InterPro" id="IPR028994">
    <property type="entry name" value="Integrin_alpha_N"/>
</dbReference>
<name>A0A9X4RWS1_9FLAO</name>
<evidence type="ECO:0000256" key="1">
    <source>
        <dbReference type="ARBA" id="ARBA00022729"/>
    </source>
</evidence>
<dbReference type="Pfam" id="PF14312">
    <property type="entry name" value="FG-GAP_2"/>
    <property type="match status" value="1"/>
</dbReference>
<keyword evidence="1" id="KW-0732">Signal</keyword>
<dbReference type="SMART" id="SM00191">
    <property type="entry name" value="Int_alpha"/>
    <property type="match status" value="4"/>
</dbReference>
<protein>
    <recommendedName>
        <fullName evidence="4">Transglutaminase-like domain-containing protein</fullName>
    </recommendedName>
</protein>